<accession>A0A2P6MLV8</accession>
<dbReference type="PROSITE" id="PS51154">
    <property type="entry name" value="MACRO"/>
    <property type="match status" value="1"/>
</dbReference>
<dbReference type="Proteomes" id="UP000243650">
    <property type="component" value="Unassembled WGS sequence"/>
</dbReference>
<name>A0A2P6MLV8_ALKUR</name>
<sequence>MQWKQGTAVLEVIQGDIAAQPDIDVVVNAANAQLETGGGVAGALHRAAGPELAEAGRSYAPVQPGEAVMTDAFSLPNKAVVHCLGPVYGRDEPSDVLLASCYSGALRLADKEGYTSIAFPALSTGAFGYPLEEAIHAAVPTVLEALRSLEHVTFVRFVLFSNSDKDAYIRELEFQIGPGSE</sequence>
<dbReference type="InterPro" id="IPR002589">
    <property type="entry name" value="Macro_dom"/>
</dbReference>
<dbReference type="AlphaFoldDB" id="A0A2P6MLV8"/>
<gene>
    <name evidence="2" type="ORF">C6I21_01540</name>
</gene>
<evidence type="ECO:0000313" key="3">
    <source>
        <dbReference type="Proteomes" id="UP000243650"/>
    </source>
</evidence>
<dbReference type="Pfam" id="PF01661">
    <property type="entry name" value="Macro"/>
    <property type="match status" value="1"/>
</dbReference>
<evidence type="ECO:0000313" key="2">
    <source>
        <dbReference type="EMBL" id="PRO67269.1"/>
    </source>
</evidence>
<evidence type="ECO:0000259" key="1">
    <source>
        <dbReference type="PROSITE" id="PS51154"/>
    </source>
</evidence>
<protein>
    <submittedName>
        <fullName evidence="2">RNase III inhibitor</fullName>
    </submittedName>
</protein>
<reference evidence="2 3" key="1">
    <citation type="submission" date="2018-03" db="EMBL/GenBank/DDBJ databases">
        <title>Bacillus urumqiensis sp. nov., a moderately haloalkaliphilic bacterium isolated from a salt lake.</title>
        <authorList>
            <person name="Zhao B."/>
            <person name="Liao Z."/>
        </authorList>
    </citation>
    <scope>NUCLEOTIDE SEQUENCE [LARGE SCALE GENOMIC DNA]</scope>
    <source>
        <strain evidence="2 3">BZ-SZ-XJ18</strain>
    </source>
</reference>
<dbReference type="InterPro" id="IPR043472">
    <property type="entry name" value="Macro_dom-like"/>
</dbReference>
<dbReference type="Gene3D" id="3.40.220.10">
    <property type="entry name" value="Leucine Aminopeptidase, subunit E, domain 1"/>
    <property type="match status" value="1"/>
</dbReference>
<dbReference type="PANTHER" id="PTHR11106">
    <property type="entry name" value="GANGLIOSIDE INDUCED DIFFERENTIATION ASSOCIATED PROTEIN 2-RELATED"/>
    <property type="match status" value="1"/>
</dbReference>
<proteinExistence type="predicted"/>
<dbReference type="SUPFAM" id="SSF52949">
    <property type="entry name" value="Macro domain-like"/>
    <property type="match status" value="1"/>
</dbReference>
<dbReference type="PANTHER" id="PTHR11106:SF27">
    <property type="entry name" value="MACRO DOMAIN-CONTAINING PROTEIN"/>
    <property type="match status" value="1"/>
</dbReference>
<feature type="domain" description="Macro" evidence="1">
    <location>
        <begin position="1"/>
        <end position="176"/>
    </location>
</feature>
<organism evidence="2 3">
    <name type="scientific">Alkalicoccus urumqiensis</name>
    <name type="common">Bacillus urumqiensis</name>
    <dbReference type="NCBI Taxonomy" id="1548213"/>
    <lineage>
        <taxon>Bacteria</taxon>
        <taxon>Bacillati</taxon>
        <taxon>Bacillota</taxon>
        <taxon>Bacilli</taxon>
        <taxon>Bacillales</taxon>
        <taxon>Bacillaceae</taxon>
        <taxon>Alkalicoccus</taxon>
    </lineage>
</organism>
<dbReference type="RefSeq" id="WP_105957653.1">
    <property type="nucleotide sequence ID" value="NZ_PVNS01000001.1"/>
</dbReference>
<keyword evidence="3" id="KW-1185">Reference proteome</keyword>
<dbReference type="EMBL" id="PVNS01000001">
    <property type="protein sequence ID" value="PRO67269.1"/>
    <property type="molecule type" value="Genomic_DNA"/>
</dbReference>
<comment type="caution">
    <text evidence="2">The sequence shown here is derived from an EMBL/GenBank/DDBJ whole genome shotgun (WGS) entry which is preliminary data.</text>
</comment>
<dbReference type="OrthoDB" id="6194521at2"/>
<dbReference type="SMART" id="SM00506">
    <property type="entry name" value="A1pp"/>
    <property type="match status" value="1"/>
</dbReference>